<comment type="caution">
    <text evidence="2">The sequence shown here is derived from an EMBL/GenBank/DDBJ whole genome shotgun (WGS) entry which is preliminary data.</text>
</comment>
<protein>
    <submittedName>
        <fullName evidence="2">TIGR03086 family protein</fullName>
    </submittedName>
</protein>
<dbReference type="Gene3D" id="1.20.120.450">
    <property type="entry name" value="dinb family like domain"/>
    <property type="match status" value="1"/>
</dbReference>
<dbReference type="Pfam" id="PF11716">
    <property type="entry name" value="MDMPI_N"/>
    <property type="match status" value="1"/>
</dbReference>
<organism evidence="2 3">
    <name type="scientific">Enemella dayhoffiae</name>
    <dbReference type="NCBI Taxonomy" id="2016507"/>
    <lineage>
        <taxon>Bacteria</taxon>
        <taxon>Bacillati</taxon>
        <taxon>Actinomycetota</taxon>
        <taxon>Actinomycetes</taxon>
        <taxon>Propionibacteriales</taxon>
        <taxon>Propionibacteriaceae</taxon>
        <taxon>Enemella</taxon>
    </lineage>
</organism>
<proteinExistence type="predicted"/>
<dbReference type="NCBIfam" id="TIGR03083">
    <property type="entry name" value="maleylpyruvate isomerase family mycothiol-dependent enzyme"/>
    <property type="match status" value="1"/>
</dbReference>
<dbReference type="SUPFAM" id="SSF109854">
    <property type="entry name" value="DinB/YfiT-like putative metalloenzymes"/>
    <property type="match status" value="1"/>
</dbReference>
<dbReference type="OrthoDB" id="5185819at2"/>
<keyword evidence="3" id="KW-1185">Reference proteome</keyword>
<evidence type="ECO:0000259" key="1">
    <source>
        <dbReference type="Pfam" id="PF11716"/>
    </source>
</evidence>
<dbReference type="InterPro" id="IPR017517">
    <property type="entry name" value="Maleyloyr_isom"/>
</dbReference>
<dbReference type="EMBL" id="NMVQ01000012">
    <property type="protein sequence ID" value="OYO22056.1"/>
    <property type="molecule type" value="Genomic_DNA"/>
</dbReference>
<evidence type="ECO:0000313" key="2">
    <source>
        <dbReference type="EMBL" id="OYO22056.1"/>
    </source>
</evidence>
<dbReference type="AlphaFoldDB" id="A0A255H460"/>
<dbReference type="InterPro" id="IPR017520">
    <property type="entry name" value="CHP03086"/>
</dbReference>
<dbReference type="NCBIfam" id="TIGR03086">
    <property type="entry name" value="TIGR03086 family metal-binding protein"/>
    <property type="match status" value="1"/>
</dbReference>
<name>A0A255H460_9ACTN</name>
<feature type="domain" description="Mycothiol-dependent maleylpyruvate isomerase metal-binding" evidence="1">
    <location>
        <begin position="40"/>
        <end position="161"/>
    </location>
</feature>
<gene>
    <name evidence="2" type="ORF">CGZ93_09055</name>
</gene>
<accession>A0A255H460</accession>
<dbReference type="InterPro" id="IPR024344">
    <property type="entry name" value="MDMPI_metal-binding"/>
</dbReference>
<dbReference type="InterPro" id="IPR034660">
    <property type="entry name" value="DinB/YfiT-like"/>
</dbReference>
<dbReference type="GO" id="GO:0046872">
    <property type="term" value="F:metal ion binding"/>
    <property type="evidence" value="ECO:0007669"/>
    <property type="project" value="InterPro"/>
</dbReference>
<dbReference type="Proteomes" id="UP000216311">
    <property type="component" value="Unassembled WGS sequence"/>
</dbReference>
<sequence length="220" mass="23555">MMPENVDRWCQCFGERVEATSPKGTTMNLPDLRPQLTSAQDWVADLVAGVRRDQLEQPTPCTEYTVAQLIEHLFGVAQRTLAYATDRAVGDTPAMVPLTSVDPARLAAELREVNRCGAEAWANWSPSQLGEPITAPFGTVPAAAGIGIMASENLVHGWDLAVATGQPCETDPALAETLLPVMQRALPAQRGAEIPFADAVEPIADAGPTERLANLTGRSR</sequence>
<evidence type="ECO:0000313" key="3">
    <source>
        <dbReference type="Proteomes" id="UP000216311"/>
    </source>
</evidence>
<reference evidence="2 3" key="1">
    <citation type="submission" date="2017-07" db="EMBL/GenBank/DDBJ databases">
        <title>Draft whole genome sequences of clinical Proprionibacteriaceae strains.</title>
        <authorList>
            <person name="Bernier A.-M."/>
            <person name="Bernard K."/>
            <person name="Domingo M.-C."/>
        </authorList>
    </citation>
    <scope>NUCLEOTIDE SEQUENCE [LARGE SCALE GENOMIC DNA]</scope>
    <source>
        <strain evidence="2 3">NML 130396</strain>
    </source>
</reference>